<comment type="caution">
    <text evidence="1">The sequence shown here is derived from an EMBL/GenBank/DDBJ whole genome shotgun (WGS) entry which is preliminary data.</text>
</comment>
<name>A0ABQ8MVW6_LABRO</name>
<accession>A0ABQ8MVW6</accession>
<keyword evidence="2" id="KW-1185">Reference proteome</keyword>
<reference evidence="1 2" key="1">
    <citation type="submission" date="2022-01" db="EMBL/GenBank/DDBJ databases">
        <title>A high-quality chromosome-level genome assembly of rohu carp, Labeo rohita.</title>
        <authorList>
            <person name="Arick M.A. II"/>
            <person name="Hsu C.-Y."/>
            <person name="Magbanua Z."/>
            <person name="Pechanova O."/>
            <person name="Grover C."/>
            <person name="Miller E."/>
            <person name="Thrash A."/>
            <person name="Ezzel L."/>
            <person name="Alam S."/>
            <person name="Benzie J."/>
            <person name="Hamilton M."/>
            <person name="Karsi A."/>
            <person name="Lawrence M.L."/>
            <person name="Peterson D.G."/>
        </authorList>
    </citation>
    <scope>NUCLEOTIDE SEQUENCE [LARGE SCALE GENOMIC DNA]</scope>
    <source>
        <strain evidence="2">BAU-BD-2019</strain>
        <tissue evidence="1">Blood</tissue>
    </source>
</reference>
<gene>
    <name evidence="1" type="ORF">H4Q32_027412</name>
</gene>
<dbReference type="Proteomes" id="UP000830375">
    <property type="component" value="Unassembled WGS sequence"/>
</dbReference>
<proteinExistence type="predicted"/>
<evidence type="ECO:0000313" key="1">
    <source>
        <dbReference type="EMBL" id="KAI2666855.1"/>
    </source>
</evidence>
<organism evidence="1 2">
    <name type="scientific">Labeo rohita</name>
    <name type="common">Indian major carp</name>
    <name type="synonym">Cyprinus rohita</name>
    <dbReference type="NCBI Taxonomy" id="84645"/>
    <lineage>
        <taxon>Eukaryota</taxon>
        <taxon>Metazoa</taxon>
        <taxon>Chordata</taxon>
        <taxon>Craniata</taxon>
        <taxon>Vertebrata</taxon>
        <taxon>Euteleostomi</taxon>
        <taxon>Actinopterygii</taxon>
        <taxon>Neopterygii</taxon>
        <taxon>Teleostei</taxon>
        <taxon>Ostariophysi</taxon>
        <taxon>Cypriniformes</taxon>
        <taxon>Cyprinidae</taxon>
        <taxon>Labeoninae</taxon>
        <taxon>Labeonini</taxon>
        <taxon>Labeo</taxon>
    </lineage>
</organism>
<dbReference type="EMBL" id="JACTAM010000003">
    <property type="protein sequence ID" value="KAI2666855.1"/>
    <property type="molecule type" value="Genomic_DNA"/>
</dbReference>
<sequence length="54" mass="6327">MLRKYFKKNTKNGLLNCHSCNSCVIRTGCSTHHRFCLKNVLQRFVGAEHKVEFE</sequence>
<protein>
    <submittedName>
        <fullName evidence="1">25S rRNA (Adenine(2142)-N(1))-methyltransferase</fullName>
    </submittedName>
</protein>
<evidence type="ECO:0000313" key="2">
    <source>
        <dbReference type="Proteomes" id="UP000830375"/>
    </source>
</evidence>